<dbReference type="EMBL" id="DS739850">
    <property type="protein sequence ID" value="EEC07405.1"/>
    <property type="molecule type" value="Genomic_DNA"/>
</dbReference>
<evidence type="ECO:0000313" key="2">
    <source>
        <dbReference type="EMBL" id="EEC07405.1"/>
    </source>
</evidence>
<feature type="non-terminal residue" evidence="2">
    <location>
        <position position="220"/>
    </location>
</feature>
<evidence type="ECO:0000313" key="4">
    <source>
        <dbReference type="Proteomes" id="UP000001555"/>
    </source>
</evidence>
<dbReference type="PaxDb" id="6945-B7PLD3"/>
<name>B7PLD3_IXOSC</name>
<dbReference type="AlphaFoldDB" id="B7PLD3"/>
<sequence length="220" mass="24843">MPEEYSKLCVPSEYWSCHRVPSLSGLVYCKLKMCDNEVLSERVVIFSRDSRPGVVYTVHLCGRMAEGGRVVSCEEAEVLLRDVDSYRLCGGAVPTSDVPRSYLTKGLEGQVVTREGTYFSNRCTGKEPTEGQACISCRYLRKALLTRRSRVQRSVKKHVRSITQKLRAAAQKNRRLLSRNANLQAQLKQMQDDKASKPDEVLQAEIATLPPKQQECVRQC</sequence>
<keyword evidence="4" id="KW-1185">Reference proteome</keyword>
<dbReference type="VEuPathDB" id="VectorBase:ISCP_015502"/>
<dbReference type="Proteomes" id="UP000001555">
    <property type="component" value="Unassembled WGS sequence"/>
</dbReference>
<accession>B7PLD3</accession>
<dbReference type="VEuPathDB" id="VectorBase:ISCI024390"/>
<evidence type="ECO:0000313" key="3">
    <source>
        <dbReference type="EnsemblMetazoa" id="ISCW024390-PA"/>
    </source>
</evidence>
<dbReference type="OrthoDB" id="7700519at2759"/>
<dbReference type="HOGENOM" id="CLU_1257298_0_0_1"/>
<reference evidence="2 4" key="1">
    <citation type="submission" date="2008-03" db="EMBL/GenBank/DDBJ databases">
        <title>Annotation of Ixodes scapularis.</title>
        <authorList>
            <consortium name="Ixodes scapularis Genome Project Consortium"/>
            <person name="Caler E."/>
            <person name="Hannick L.I."/>
            <person name="Bidwell S."/>
            <person name="Joardar V."/>
            <person name="Thiagarajan M."/>
            <person name="Amedeo P."/>
            <person name="Galinsky K.J."/>
            <person name="Schobel S."/>
            <person name="Inman J."/>
            <person name="Hostetler J."/>
            <person name="Miller J."/>
            <person name="Hammond M."/>
            <person name="Megy K."/>
            <person name="Lawson D."/>
            <person name="Kodira C."/>
            <person name="Sutton G."/>
            <person name="Meyer J."/>
            <person name="Hill C.A."/>
            <person name="Birren B."/>
            <person name="Nene V."/>
            <person name="Collins F."/>
            <person name="Alarcon-Chaidez F."/>
            <person name="Wikel S."/>
            <person name="Strausberg R."/>
        </authorList>
    </citation>
    <scope>NUCLEOTIDE SEQUENCE [LARGE SCALE GENOMIC DNA]</scope>
    <source>
        <strain evidence="4">Wikel</strain>
        <strain evidence="2">Wikel colony</strain>
    </source>
</reference>
<feature type="coiled-coil region" evidence="1">
    <location>
        <begin position="166"/>
        <end position="193"/>
    </location>
</feature>
<dbReference type="EMBL" id="ABJB010809750">
    <property type="status" value="NOT_ANNOTATED_CDS"/>
    <property type="molecule type" value="Genomic_DNA"/>
</dbReference>
<organism>
    <name type="scientific">Ixodes scapularis</name>
    <name type="common">Black-legged tick</name>
    <name type="synonym">Deer tick</name>
    <dbReference type="NCBI Taxonomy" id="6945"/>
    <lineage>
        <taxon>Eukaryota</taxon>
        <taxon>Metazoa</taxon>
        <taxon>Ecdysozoa</taxon>
        <taxon>Arthropoda</taxon>
        <taxon>Chelicerata</taxon>
        <taxon>Arachnida</taxon>
        <taxon>Acari</taxon>
        <taxon>Parasitiformes</taxon>
        <taxon>Ixodida</taxon>
        <taxon>Ixodoidea</taxon>
        <taxon>Ixodidae</taxon>
        <taxon>Ixodinae</taxon>
        <taxon>Ixodes</taxon>
    </lineage>
</organism>
<gene>
    <name evidence="2" type="ORF">IscW_ISCW024390</name>
</gene>
<dbReference type="EnsemblMetazoa" id="ISCW024390-RA">
    <property type="protein sequence ID" value="ISCW024390-PA"/>
    <property type="gene ID" value="ISCW024390"/>
</dbReference>
<proteinExistence type="predicted"/>
<keyword evidence="1" id="KW-0175">Coiled coil</keyword>
<protein>
    <submittedName>
        <fullName evidence="2 3">Uncharacterized protein</fullName>
    </submittedName>
</protein>
<dbReference type="VEuPathDB" id="VectorBase:ISCW024390"/>
<reference evidence="3" key="2">
    <citation type="submission" date="2020-05" db="UniProtKB">
        <authorList>
            <consortium name="EnsemblMetazoa"/>
        </authorList>
    </citation>
    <scope>IDENTIFICATION</scope>
    <source>
        <strain evidence="3">wikel</strain>
    </source>
</reference>
<evidence type="ECO:0000256" key="1">
    <source>
        <dbReference type="SAM" id="Coils"/>
    </source>
</evidence>
<dbReference type="InParanoid" id="B7PLD3"/>